<sequence>MQDDDTLSADGAIWRQTSTFLHAGVIQTVWDSQWWGNFLSRQIRVSAEYLQGLANTPQINTVPQISIGAENDMLFGLMSTGYRLHIGGTKRLASSLELRLMDRKRISLRAHYDAYGSPFLSPRRGVGAGLRFGFYGLQL</sequence>
<comment type="caution">
    <text evidence="1">The sequence shown here is derived from an EMBL/GenBank/DDBJ whole genome shotgun (WGS) entry which is preliminary data.</text>
</comment>
<reference evidence="1 2" key="1">
    <citation type="journal article" date="2013" name="Environ. Microbiol.">
        <title>Genome analysis of Chitinivibrio alkaliphilus gen. nov., sp. nov., a novel extremely haloalkaliphilic anaerobic chitinolytic bacterium from the candidate phylum Termite Group 3.</title>
        <authorList>
            <person name="Sorokin D.Y."/>
            <person name="Gumerov V.M."/>
            <person name="Rakitin A.L."/>
            <person name="Beletsky A.V."/>
            <person name="Damste J.S."/>
            <person name="Muyzer G."/>
            <person name="Mardanov A.V."/>
            <person name="Ravin N.V."/>
        </authorList>
    </citation>
    <scope>NUCLEOTIDE SEQUENCE [LARGE SCALE GENOMIC DNA]</scope>
    <source>
        <strain evidence="1 2">ACht1</strain>
    </source>
</reference>
<evidence type="ECO:0000313" key="1">
    <source>
        <dbReference type="EMBL" id="ERP30838.1"/>
    </source>
</evidence>
<keyword evidence="2" id="KW-1185">Reference proteome</keyword>
<dbReference type="Proteomes" id="UP000017148">
    <property type="component" value="Unassembled WGS sequence"/>
</dbReference>
<proteinExistence type="predicted"/>
<dbReference type="EMBL" id="ASJR01000030">
    <property type="protein sequence ID" value="ERP30838.1"/>
    <property type="molecule type" value="Genomic_DNA"/>
</dbReference>
<gene>
    <name evidence="1" type="ORF">CALK_2328</name>
</gene>
<accession>U7D4I3</accession>
<dbReference type="RefSeq" id="WP_022637687.1">
    <property type="nucleotide sequence ID" value="NZ_ASJR01000030.1"/>
</dbReference>
<organism evidence="1 2">
    <name type="scientific">Chitinivibrio alkaliphilus ACht1</name>
    <dbReference type="NCBI Taxonomy" id="1313304"/>
    <lineage>
        <taxon>Bacteria</taxon>
        <taxon>Pseudomonadati</taxon>
        <taxon>Fibrobacterota</taxon>
        <taxon>Chitinivibrionia</taxon>
        <taxon>Chitinivibrionales</taxon>
        <taxon>Chitinivibrionaceae</taxon>
        <taxon>Chitinivibrio</taxon>
    </lineage>
</organism>
<dbReference type="AlphaFoldDB" id="U7D4I3"/>
<name>U7D4I3_9BACT</name>
<protein>
    <submittedName>
        <fullName evidence="1">Uncharacterized protein</fullName>
    </submittedName>
</protein>
<evidence type="ECO:0000313" key="2">
    <source>
        <dbReference type="Proteomes" id="UP000017148"/>
    </source>
</evidence>